<evidence type="ECO:0008006" key="3">
    <source>
        <dbReference type="Google" id="ProtNLM"/>
    </source>
</evidence>
<protein>
    <recommendedName>
        <fullName evidence="3">RNase H type-1 domain-containing protein</fullName>
    </recommendedName>
</protein>
<evidence type="ECO:0000313" key="1">
    <source>
        <dbReference type="EMBL" id="KAK8572776.1"/>
    </source>
</evidence>
<gene>
    <name evidence="1" type="ORF">V6N12_028819</name>
</gene>
<accession>A0ABR2F703</accession>
<keyword evidence="2" id="KW-1185">Reference proteome</keyword>
<organism evidence="1 2">
    <name type="scientific">Hibiscus sabdariffa</name>
    <name type="common">roselle</name>
    <dbReference type="NCBI Taxonomy" id="183260"/>
    <lineage>
        <taxon>Eukaryota</taxon>
        <taxon>Viridiplantae</taxon>
        <taxon>Streptophyta</taxon>
        <taxon>Embryophyta</taxon>
        <taxon>Tracheophyta</taxon>
        <taxon>Spermatophyta</taxon>
        <taxon>Magnoliopsida</taxon>
        <taxon>eudicotyledons</taxon>
        <taxon>Gunneridae</taxon>
        <taxon>Pentapetalae</taxon>
        <taxon>rosids</taxon>
        <taxon>malvids</taxon>
        <taxon>Malvales</taxon>
        <taxon>Malvaceae</taxon>
        <taxon>Malvoideae</taxon>
        <taxon>Hibiscus</taxon>
    </lineage>
</organism>
<name>A0ABR2F703_9ROSI</name>
<sequence>MGGHFVFVRREGNGVADAMSRLIVPESLEYQRWLEPPLAVRDVVLREANPHTSLNSAEHMCTQFPVH</sequence>
<evidence type="ECO:0000313" key="2">
    <source>
        <dbReference type="Proteomes" id="UP001472677"/>
    </source>
</evidence>
<dbReference type="EMBL" id="JBBPBM010000008">
    <property type="protein sequence ID" value="KAK8572776.1"/>
    <property type="molecule type" value="Genomic_DNA"/>
</dbReference>
<comment type="caution">
    <text evidence="1">The sequence shown here is derived from an EMBL/GenBank/DDBJ whole genome shotgun (WGS) entry which is preliminary data.</text>
</comment>
<reference evidence="1 2" key="1">
    <citation type="journal article" date="2024" name="G3 (Bethesda)">
        <title>Genome assembly of Hibiscus sabdariffa L. provides insights into metabolisms of medicinal natural products.</title>
        <authorList>
            <person name="Kim T."/>
        </authorList>
    </citation>
    <scope>NUCLEOTIDE SEQUENCE [LARGE SCALE GENOMIC DNA]</scope>
    <source>
        <strain evidence="1">TK-2024</strain>
        <tissue evidence="1">Old leaves</tissue>
    </source>
</reference>
<proteinExistence type="predicted"/>
<dbReference type="Proteomes" id="UP001472677">
    <property type="component" value="Unassembled WGS sequence"/>
</dbReference>